<gene>
    <name evidence="1" type="ORF">EZS28_037615</name>
</gene>
<feature type="non-terminal residue" evidence="1">
    <location>
        <position position="64"/>
    </location>
</feature>
<dbReference type="AlphaFoldDB" id="A0A5J4U913"/>
<evidence type="ECO:0000313" key="1">
    <source>
        <dbReference type="EMBL" id="KAA6366858.1"/>
    </source>
</evidence>
<evidence type="ECO:0000313" key="2">
    <source>
        <dbReference type="Proteomes" id="UP000324800"/>
    </source>
</evidence>
<dbReference type="EMBL" id="SNRW01018937">
    <property type="protein sequence ID" value="KAA6366858.1"/>
    <property type="molecule type" value="Genomic_DNA"/>
</dbReference>
<reference evidence="1 2" key="1">
    <citation type="submission" date="2019-03" db="EMBL/GenBank/DDBJ databases">
        <title>Single cell metagenomics reveals metabolic interactions within the superorganism composed of flagellate Streblomastix strix and complex community of Bacteroidetes bacteria on its surface.</title>
        <authorList>
            <person name="Treitli S.C."/>
            <person name="Kolisko M."/>
            <person name="Husnik F."/>
            <person name="Keeling P."/>
            <person name="Hampl V."/>
        </authorList>
    </citation>
    <scope>NUCLEOTIDE SEQUENCE [LARGE SCALE GENOMIC DNA]</scope>
    <source>
        <strain evidence="1">ST1C</strain>
    </source>
</reference>
<name>A0A5J4U913_9EUKA</name>
<proteinExistence type="predicted"/>
<accession>A0A5J4U913</accession>
<dbReference type="Proteomes" id="UP000324800">
    <property type="component" value="Unassembled WGS sequence"/>
</dbReference>
<organism evidence="1 2">
    <name type="scientific">Streblomastix strix</name>
    <dbReference type="NCBI Taxonomy" id="222440"/>
    <lineage>
        <taxon>Eukaryota</taxon>
        <taxon>Metamonada</taxon>
        <taxon>Preaxostyla</taxon>
        <taxon>Oxymonadida</taxon>
        <taxon>Streblomastigidae</taxon>
        <taxon>Streblomastix</taxon>
    </lineage>
</organism>
<protein>
    <submittedName>
        <fullName evidence="1">Uncharacterized protein</fullName>
    </submittedName>
</protein>
<comment type="caution">
    <text evidence="1">The sequence shown here is derived from an EMBL/GenBank/DDBJ whole genome shotgun (WGS) entry which is preliminary data.</text>
</comment>
<sequence>MVTNNDFPVKIEANDRRYDVCRCKAVHRDDVKYFTSLSNEILKVGIKIHYAQLFITFAYINILT</sequence>